<reference evidence="1 2" key="1">
    <citation type="journal article" date="2013" name="BMC Genomics">
        <title>Genome sequencing and comparative genomics of honey bee microsporidia, Nosema apis reveal novel insights into host-parasite interactions.</title>
        <authorList>
            <person name="Chen Yp."/>
            <person name="Pettis J.S."/>
            <person name="Zhao Y."/>
            <person name="Liu X."/>
            <person name="Tallon L.J."/>
            <person name="Sadzewicz L.D."/>
            <person name="Li R."/>
            <person name="Zheng H."/>
            <person name="Huang S."/>
            <person name="Zhang X."/>
            <person name="Hamilton M.C."/>
            <person name="Pernal S.F."/>
            <person name="Melathopoulos A.P."/>
            <person name="Yan X."/>
            <person name="Evans J.D."/>
        </authorList>
    </citation>
    <scope>NUCLEOTIDE SEQUENCE [LARGE SCALE GENOMIC DNA]</scope>
    <source>
        <strain evidence="1 2">BRL 01</strain>
    </source>
</reference>
<dbReference type="OrthoDB" id="2196203at2759"/>
<dbReference type="Proteomes" id="UP000053780">
    <property type="component" value="Unassembled WGS sequence"/>
</dbReference>
<proteinExistence type="predicted"/>
<protein>
    <submittedName>
        <fullName evidence="1">Uncharacterized protein</fullName>
    </submittedName>
</protein>
<dbReference type="HOGENOM" id="CLU_1245701_0_0_1"/>
<dbReference type="AlphaFoldDB" id="T0ML89"/>
<dbReference type="EMBL" id="KE647090">
    <property type="protein sequence ID" value="EQB61780.1"/>
    <property type="molecule type" value="Genomic_DNA"/>
</dbReference>
<name>T0ML89_9MICR</name>
<dbReference type="VEuPathDB" id="MicrosporidiaDB:NAPIS_ORF00629"/>
<sequence>MKELLNNLVISIYKKQNKKPSTLFLNTLASYNKISPVPEINIDYMATKIKNQSYKAYLIFSQLKLTTQIICLIYVLINVKKTKIEIPVKKIALGFVHNILIYKDKIDTHLYNILIEIHSNSLVYLKLKNDRIELYKEYEEIVINGGDDLLEFYINMYKIYVKINSYREEKVIVKHEKNKDVLIEILKHQGIIKTDLNDYKKIMIITFLINYFTQNTLKNQTL</sequence>
<organism evidence="1 2">
    <name type="scientific">Vairimorpha apis BRL 01</name>
    <dbReference type="NCBI Taxonomy" id="1037528"/>
    <lineage>
        <taxon>Eukaryota</taxon>
        <taxon>Fungi</taxon>
        <taxon>Fungi incertae sedis</taxon>
        <taxon>Microsporidia</taxon>
        <taxon>Nosematidae</taxon>
        <taxon>Vairimorpha</taxon>
    </lineage>
</organism>
<gene>
    <name evidence="1" type="ORF">NAPIS_ORF00629</name>
</gene>
<evidence type="ECO:0000313" key="2">
    <source>
        <dbReference type="Proteomes" id="UP000053780"/>
    </source>
</evidence>
<keyword evidence="2" id="KW-1185">Reference proteome</keyword>
<evidence type="ECO:0000313" key="1">
    <source>
        <dbReference type="EMBL" id="EQB61780.1"/>
    </source>
</evidence>
<accession>T0ML89</accession>